<reference evidence="1 2" key="1">
    <citation type="journal article" date="2012" name="J. Bacteriol.">
        <title>Genome sequence of Rhizobium grahamii CCGE502, a broad-host-range symbiont with low nodulation competitiveness in Phaseolus vulgaris.</title>
        <authorList>
            <person name="Althabegoiti M.J."/>
            <person name="Lozano L."/>
            <person name="Torres-Tejerizo G."/>
            <person name="Ormeno-Orrillo E."/>
            <person name="Rogel M.A."/>
            <person name="Gonzalez V."/>
            <person name="Martinez-Romero E."/>
        </authorList>
    </citation>
    <scope>NUCLEOTIDE SEQUENCE [LARGE SCALE GENOMIC DNA]</scope>
    <source>
        <strain evidence="1 2">CCGE 502</strain>
    </source>
</reference>
<dbReference type="Proteomes" id="UP000014411">
    <property type="component" value="Unassembled WGS sequence"/>
</dbReference>
<protein>
    <submittedName>
        <fullName evidence="1">Uncharacterized protein</fullName>
    </submittedName>
</protein>
<gene>
    <name evidence="1" type="ORF">RGCCGE502_17975</name>
</gene>
<dbReference type="EMBL" id="AEYE02000021">
    <property type="protein sequence ID" value="EPE96847.1"/>
    <property type="molecule type" value="Genomic_DNA"/>
</dbReference>
<accession>S3HDE6</accession>
<dbReference type="eggNOG" id="ENOG503002I">
    <property type="taxonomic scope" value="Bacteria"/>
</dbReference>
<dbReference type="HOGENOM" id="CLU_177028_0_0_5"/>
<evidence type="ECO:0000313" key="1">
    <source>
        <dbReference type="EMBL" id="EPE96847.1"/>
    </source>
</evidence>
<comment type="caution">
    <text evidence="1">The sequence shown here is derived from an EMBL/GenBank/DDBJ whole genome shotgun (WGS) entry which is preliminary data.</text>
</comment>
<name>S3HDE6_9HYPH</name>
<evidence type="ECO:0000313" key="2">
    <source>
        <dbReference type="Proteomes" id="UP000014411"/>
    </source>
</evidence>
<sequence length="124" mass="14593">MLINPDWESEKDAQMMKRLFSALAATVLAASFAMPLNATPIVVPNAEPLQTVDVEHVKYKGHANGHAYGHWKNRRYAYRDCRYYGSCYRPRYYGYPRSYGYPRYGYRDYYPHHQRSGASVYFNF</sequence>
<dbReference type="AlphaFoldDB" id="S3HDE6"/>
<proteinExistence type="predicted"/>
<keyword evidence="2" id="KW-1185">Reference proteome</keyword>
<organism evidence="1 2">
    <name type="scientific">Rhizobium grahamii CCGE 502</name>
    <dbReference type="NCBI Taxonomy" id="990285"/>
    <lineage>
        <taxon>Bacteria</taxon>
        <taxon>Pseudomonadati</taxon>
        <taxon>Pseudomonadota</taxon>
        <taxon>Alphaproteobacteria</taxon>
        <taxon>Hyphomicrobiales</taxon>
        <taxon>Rhizobiaceae</taxon>
        <taxon>Rhizobium/Agrobacterium group</taxon>
        <taxon>Rhizobium</taxon>
    </lineage>
</organism>